<keyword evidence="6" id="KW-0539">Nucleus</keyword>
<evidence type="ECO:0000256" key="4">
    <source>
        <dbReference type="ARBA" id="ARBA00022490"/>
    </source>
</evidence>
<comment type="caution">
    <text evidence="9">The sequence shown here is derived from an EMBL/GenBank/DDBJ whole genome shotgun (WGS) entry which is preliminary data.</text>
</comment>
<dbReference type="Proteomes" id="UP000593567">
    <property type="component" value="Unassembled WGS sequence"/>
</dbReference>
<evidence type="ECO:0000256" key="3">
    <source>
        <dbReference type="ARBA" id="ARBA00007073"/>
    </source>
</evidence>
<keyword evidence="5" id="KW-0819">tRNA processing</keyword>
<dbReference type="FunFam" id="3.30.310.50:FF:000005">
    <property type="entry name" value="L antigen family member 3"/>
    <property type="match status" value="1"/>
</dbReference>
<evidence type="ECO:0000313" key="10">
    <source>
        <dbReference type="Proteomes" id="UP000593567"/>
    </source>
</evidence>
<reference evidence="9" key="1">
    <citation type="submission" date="2020-06" db="EMBL/GenBank/DDBJ databases">
        <title>Draft genome of Bugula neritina, a colonial animal packing powerful symbionts and potential medicines.</title>
        <authorList>
            <person name="Rayko M."/>
        </authorList>
    </citation>
    <scope>NUCLEOTIDE SEQUENCE [LARGE SCALE GENOMIC DNA]</scope>
    <source>
        <strain evidence="9">Kwan_BN1</strain>
    </source>
</reference>
<dbReference type="GO" id="GO:0000408">
    <property type="term" value="C:EKC/KEOPS complex"/>
    <property type="evidence" value="ECO:0007669"/>
    <property type="project" value="TreeGrafter"/>
</dbReference>
<dbReference type="EMBL" id="VXIV02003231">
    <property type="protein sequence ID" value="KAF6019422.1"/>
    <property type="molecule type" value="Genomic_DNA"/>
</dbReference>
<protein>
    <recommendedName>
        <fullName evidence="8">L antigen family member 3</fullName>
    </recommendedName>
</protein>
<evidence type="ECO:0000256" key="7">
    <source>
        <dbReference type="ARBA" id="ARBA00053047"/>
    </source>
</evidence>
<evidence type="ECO:0000256" key="5">
    <source>
        <dbReference type="ARBA" id="ARBA00022694"/>
    </source>
</evidence>
<dbReference type="GO" id="GO:0005737">
    <property type="term" value="C:cytoplasm"/>
    <property type="evidence" value="ECO:0007669"/>
    <property type="project" value="UniProtKB-SubCell"/>
</dbReference>
<evidence type="ECO:0000313" key="9">
    <source>
        <dbReference type="EMBL" id="KAF6019422.1"/>
    </source>
</evidence>
<sequence>MSMDLTATSKPLLTANVCIPFFTDKDAEIAYNTLRVDKEPPRGGCVKTLSVEGKNLNISYTATDPKKLRVGINSFMDSLTLVIETIQMFGGSIDT</sequence>
<evidence type="ECO:0000256" key="1">
    <source>
        <dbReference type="ARBA" id="ARBA00004123"/>
    </source>
</evidence>
<evidence type="ECO:0000256" key="2">
    <source>
        <dbReference type="ARBA" id="ARBA00004496"/>
    </source>
</evidence>
<dbReference type="AlphaFoldDB" id="A0A7J7IZT4"/>
<comment type="subcellular location">
    <subcellularLocation>
        <location evidence="2">Cytoplasm</location>
    </subcellularLocation>
    <subcellularLocation>
        <location evidence="1">Nucleus</location>
    </subcellularLocation>
</comment>
<evidence type="ECO:0000256" key="8">
    <source>
        <dbReference type="ARBA" id="ARBA00076355"/>
    </source>
</evidence>
<dbReference type="Pfam" id="PF09341">
    <property type="entry name" value="Pcc1"/>
    <property type="match status" value="1"/>
</dbReference>
<keyword evidence="4" id="KW-0963">Cytoplasm</keyword>
<dbReference type="GO" id="GO:0008033">
    <property type="term" value="P:tRNA processing"/>
    <property type="evidence" value="ECO:0007669"/>
    <property type="project" value="UniProtKB-KW"/>
</dbReference>
<proteinExistence type="inferred from homology"/>
<dbReference type="Gene3D" id="3.30.310.50">
    <property type="entry name" value="Alpha-D-phosphohexomutase, C-terminal domain"/>
    <property type="match status" value="1"/>
</dbReference>
<dbReference type="InterPro" id="IPR015419">
    <property type="entry name" value="CTAG/Pcc1"/>
</dbReference>
<accession>A0A7J7IZT4</accession>
<dbReference type="GO" id="GO:0005634">
    <property type="term" value="C:nucleus"/>
    <property type="evidence" value="ECO:0007669"/>
    <property type="project" value="UniProtKB-SubCell"/>
</dbReference>
<comment type="function">
    <text evidence="7">Component of the EKC/KEOPS complex that is required for the formation of a threonylcarbamoyl group on adenosine at position 37 (t(6)A37) in tRNAs that read codons beginning with adenine. The complex is probably involved in the transfer of the threonylcarbamoyl moiety of threonylcarbamoyl-AMP (TC-AMP) to the N6 group of A37. LAGE3 functions as a dimerization module for the complex.</text>
</comment>
<dbReference type="PANTHER" id="PTHR31283">
    <property type="entry name" value="EKC/KEOPS COMPLEX SUBUNIT PCC1 FAMILY MEMBER"/>
    <property type="match status" value="1"/>
</dbReference>
<dbReference type="OrthoDB" id="10025739at2759"/>
<gene>
    <name evidence="9" type="ORF">EB796_022269</name>
</gene>
<organism evidence="9 10">
    <name type="scientific">Bugula neritina</name>
    <name type="common">Brown bryozoan</name>
    <name type="synonym">Sertularia neritina</name>
    <dbReference type="NCBI Taxonomy" id="10212"/>
    <lineage>
        <taxon>Eukaryota</taxon>
        <taxon>Metazoa</taxon>
        <taxon>Spiralia</taxon>
        <taxon>Lophotrochozoa</taxon>
        <taxon>Bryozoa</taxon>
        <taxon>Gymnolaemata</taxon>
        <taxon>Cheilostomatida</taxon>
        <taxon>Flustrina</taxon>
        <taxon>Buguloidea</taxon>
        <taxon>Bugulidae</taxon>
        <taxon>Bugula</taxon>
    </lineage>
</organism>
<name>A0A7J7IZT4_BUGNE</name>
<dbReference type="PANTHER" id="PTHR31283:SF5">
    <property type="entry name" value="EKC_KEOPS COMPLEX SUBUNIT LAGE3"/>
    <property type="match status" value="1"/>
</dbReference>
<dbReference type="GO" id="GO:0070525">
    <property type="term" value="P:tRNA threonylcarbamoyladenosine metabolic process"/>
    <property type="evidence" value="ECO:0007669"/>
    <property type="project" value="TreeGrafter"/>
</dbReference>
<evidence type="ECO:0000256" key="6">
    <source>
        <dbReference type="ARBA" id="ARBA00023242"/>
    </source>
</evidence>
<keyword evidence="10" id="KW-1185">Reference proteome</keyword>
<comment type="similarity">
    <text evidence="3">Belongs to the CTAG/PCC1 family.</text>
</comment>